<dbReference type="Pfam" id="PF01594">
    <property type="entry name" value="AI-2E_transport"/>
    <property type="match status" value="1"/>
</dbReference>
<evidence type="ECO:0000256" key="3">
    <source>
        <dbReference type="ARBA" id="ARBA00022692"/>
    </source>
</evidence>
<dbReference type="InterPro" id="IPR002549">
    <property type="entry name" value="AI-2E-like"/>
</dbReference>
<proteinExistence type="inferred from homology"/>
<organism evidence="7 8">
    <name type="scientific">Candidatus Nomurabacteria bacterium GW2011_GWF1_31_48</name>
    <dbReference type="NCBI Taxonomy" id="1618767"/>
    <lineage>
        <taxon>Bacteria</taxon>
        <taxon>Candidatus Nomuraibacteriota</taxon>
    </lineage>
</organism>
<evidence type="ECO:0000256" key="5">
    <source>
        <dbReference type="ARBA" id="ARBA00023136"/>
    </source>
</evidence>
<gene>
    <name evidence="7" type="ORF">UR19_C0001G0065</name>
</gene>
<reference evidence="7 8" key="1">
    <citation type="journal article" date="2015" name="Nature">
        <title>rRNA introns, odd ribosomes, and small enigmatic genomes across a large radiation of phyla.</title>
        <authorList>
            <person name="Brown C.T."/>
            <person name="Hug L.A."/>
            <person name="Thomas B.C."/>
            <person name="Sharon I."/>
            <person name="Castelle C.J."/>
            <person name="Singh A."/>
            <person name="Wilkins M.J."/>
            <person name="Williams K.H."/>
            <person name="Banfield J.F."/>
        </authorList>
    </citation>
    <scope>NUCLEOTIDE SEQUENCE [LARGE SCALE GENOMIC DNA]</scope>
</reference>
<feature type="transmembrane region" description="Helical" evidence="6">
    <location>
        <begin position="209"/>
        <end position="231"/>
    </location>
</feature>
<evidence type="ECO:0000256" key="6">
    <source>
        <dbReference type="SAM" id="Phobius"/>
    </source>
</evidence>
<protein>
    <recommendedName>
        <fullName evidence="9">Permease</fullName>
    </recommendedName>
</protein>
<feature type="transmembrane region" description="Helical" evidence="6">
    <location>
        <begin position="73"/>
        <end position="95"/>
    </location>
</feature>
<accession>A0A0F9YW49</accession>
<evidence type="ECO:0000313" key="7">
    <source>
        <dbReference type="EMBL" id="KKP30681.1"/>
    </source>
</evidence>
<keyword evidence="3 6" id="KW-0812">Transmembrane</keyword>
<dbReference type="AlphaFoldDB" id="A0A0F9YW49"/>
<evidence type="ECO:0000256" key="4">
    <source>
        <dbReference type="ARBA" id="ARBA00022989"/>
    </source>
</evidence>
<evidence type="ECO:0008006" key="9">
    <source>
        <dbReference type="Google" id="ProtNLM"/>
    </source>
</evidence>
<name>A0A0F9YW49_9BACT</name>
<dbReference type="EMBL" id="LBOG01000001">
    <property type="protein sequence ID" value="KKP30681.1"/>
    <property type="molecule type" value="Genomic_DNA"/>
</dbReference>
<feature type="transmembrane region" description="Helical" evidence="6">
    <location>
        <begin position="303"/>
        <end position="335"/>
    </location>
</feature>
<feature type="transmembrane region" description="Helical" evidence="6">
    <location>
        <begin position="20"/>
        <end position="37"/>
    </location>
</feature>
<evidence type="ECO:0000313" key="8">
    <source>
        <dbReference type="Proteomes" id="UP000034934"/>
    </source>
</evidence>
<keyword evidence="5 6" id="KW-0472">Membrane</keyword>
<sequence length="351" mass="39020">MNILRFHILYIMQTKIIERYFFFLILFITFIGSFLILSPFWIVLVLGASFAIVLHPIHKWLTQKHIPNWLSSFLIVFFFTILICGPLFGIGIIVFNQSQDLYITITNSGNVAPFIDSIDNSINKILPQGISFDINQKVSDFLYFLSNNIAKIFSTTLTTMLSFFLMLLSIFYFLKDGTEWKKSLINLSPLSNTDDQKIISRLFLTIKGVITGSIFIAIIQGILMGFGLAVFGVPTPALWGVLAAIVSLVPTVGTALISVPSVIFLFSTGHTLEAIGLAIWSTFLVAMIDNLLAPFIFGKKINIPPFLILFSVLGGIALLGPVGILIGPLSISLLYTLISIYKNEFNQENNS</sequence>
<evidence type="ECO:0000256" key="2">
    <source>
        <dbReference type="ARBA" id="ARBA00009773"/>
    </source>
</evidence>
<keyword evidence="4 6" id="KW-1133">Transmembrane helix</keyword>
<comment type="similarity">
    <text evidence="2">Belongs to the autoinducer-2 exporter (AI-2E) (TC 2.A.86) family.</text>
</comment>
<comment type="subcellular location">
    <subcellularLocation>
        <location evidence="1">Membrane</location>
        <topology evidence="1">Multi-pass membrane protein</topology>
    </subcellularLocation>
</comment>
<evidence type="ECO:0000256" key="1">
    <source>
        <dbReference type="ARBA" id="ARBA00004141"/>
    </source>
</evidence>
<feature type="transmembrane region" description="Helical" evidence="6">
    <location>
        <begin position="152"/>
        <end position="174"/>
    </location>
</feature>
<feature type="transmembrane region" description="Helical" evidence="6">
    <location>
        <begin position="277"/>
        <end position="297"/>
    </location>
</feature>
<dbReference type="PANTHER" id="PTHR21716">
    <property type="entry name" value="TRANSMEMBRANE PROTEIN"/>
    <property type="match status" value="1"/>
</dbReference>
<comment type="caution">
    <text evidence="7">The sequence shown here is derived from an EMBL/GenBank/DDBJ whole genome shotgun (WGS) entry which is preliminary data.</text>
</comment>
<feature type="transmembrane region" description="Helical" evidence="6">
    <location>
        <begin position="237"/>
        <end position="265"/>
    </location>
</feature>
<dbReference type="Proteomes" id="UP000034934">
    <property type="component" value="Unassembled WGS sequence"/>
</dbReference>
<dbReference type="GO" id="GO:0016020">
    <property type="term" value="C:membrane"/>
    <property type="evidence" value="ECO:0007669"/>
    <property type="project" value="UniProtKB-SubCell"/>
</dbReference>
<dbReference type="PANTHER" id="PTHR21716:SF4">
    <property type="entry name" value="TRANSMEMBRANE PROTEIN 245"/>
    <property type="match status" value="1"/>
</dbReference>